<dbReference type="EMBL" id="NRSD01000016">
    <property type="protein sequence ID" value="MBK1645887.1"/>
    <property type="molecule type" value="Genomic_DNA"/>
</dbReference>
<reference evidence="2 3" key="1">
    <citation type="journal article" date="2020" name="Microorganisms">
        <title>Osmotic Adaptation and Compatible Solute Biosynthesis of Phototrophic Bacteria as Revealed from Genome Analyses.</title>
        <authorList>
            <person name="Imhoff J.F."/>
            <person name="Rahn T."/>
            <person name="Kunzel S."/>
            <person name="Keller A."/>
            <person name="Neulinger S.C."/>
        </authorList>
    </citation>
    <scope>NUCLEOTIDE SEQUENCE [LARGE SCALE GENOMIC DNA]</scope>
    <source>
        <strain evidence="2 3">DSM 21303</strain>
    </source>
</reference>
<protein>
    <submittedName>
        <fullName evidence="2">Uncharacterized protein</fullName>
    </submittedName>
</protein>
<dbReference type="Proteomes" id="UP001138802">
    <property type="component" value="Unassembled WGS sequence"/>
</dbReference>
<name>A0A9X1B9I2_9GAMM</name>
<keyword evidence="3" id="KW-1185">Reference proteome</keyword>
<gene>
    <name evidence="2" type="ORF">CKO25_14770</name>
</gene>
<accession>A0A9X1B9I2</accession>
<evidence type="ECO:0000313" key="3">
    <source>
        <dbReference type="Proteomes" id="UP001138802"/>
    </source>
</evidence>
<evidence type="ECO:0000313" key="2">
    <source>
        <dbReference type="EMBL" id="MBK1645887.1"/>
    </source>
</evidence>
<comment type="caution">
    <text evidence="2">The sequence shown here is derived from an EMBL/GenBank/DDBJ whole genome shotgun (WGS) entry which is preliminary data.</text>
</comment>
<organism evidence="2 3">
    <name type="scientific">Thiocapsa imhoffii</name>
    <dbReference type="NCBI Taxonomy" id="382777"/>
    <lineage>
        <taxon>Bacteria</taxon>
        <taxon>Pseudomonadati</taxon>
        <taxon>Pseudomonadota</taxon>
        <taxon>Gammaproteobacteria</taxon>
        <taxon>Chromatiales</taxon>
        <taxon>Chromatiaceae</taxon>
        <taxon>Thiocapsa</taxon>
    </lineage>
</organism>
<feature type="region of interest" description="Disordered" evidence="1">
    <location>
        <begin position="1"/>
        <end position="30"/>
    </location>
</feature>
<proteinExistence type="predicted"/>
<evidence type="ECO:0000256" key="1">
    <source>
        <dbReference type="SAM" id="MobiDB-lite"/>
    </source>
</evidence>
<dbReference type="AlphaFoldDB" id="A0A9X1B9I2"/>
<sequence length="71" mass="7773">MMASKKHPHTSNVTHGALQHNDAGGGAMHPERLRCEKGAIMDTPGLSHFTILLEGRFPLTFPLRLPSWPSS</sequence>